<accession>A0A656Z736</accession>
<reference evidence="1" key="1">
    <citation type="submission" date="2016-02" db="EMBL/GenBank/DDBJ databases">
        <title>Genomic sequences of Ochrobactrum anthropi.</title>
        <authorList>
            <person name="Chudasama K.S."/>
            <person name="Thaker V.S."/>
        </authorList>
    </citation>
    <scope>NUCLEOTIDE SEQUENCE [LARGE SCALE GENOMIC DNA]</scope>
    <source>
        <strain evidence="1">SUBG007</strain>
    </source>
</reference>
<evidence type="ECO:0000313" key="1">
    <source>
        <dbReference type="EMBL" id="KYB46031.1"/>
    </source>
</evidence>
<comment type="caution">
    <text evidence="1">The sequence shown here is derived from an EMBL/GenBank/DDBJ whole genome shotgun (WGS) entry which is preliminary data.</text>
</comment>
<dbReference type="AlphaFoldDB" id="A0A656Z736"/>
<protein>
    <submittedName>
        <fullName evidence="1">Uncharacterized protein</fullName>
    </submittedName>
</protein>
<dbReference type="EMBL" id="LUAY01001460">
    <property type="protein sequence ID" value="KYB46031.1"/>
    <property type="molecule type" value="Genomic_DNA"/>
</dbReference>
<proteinExistence type="predicted"/>
<organism evidence="1">
    <name type="scientific">Brucella anthropi</name>
    <name type="common">Ochrobactrum anthropi</name>
    <dbReference type="NCBI Taxonomy" id="529"/>
    <lineage>
        <taxon>Bacteria</taxon>
        <taxon>Pseudomonadati</taxon>
        <taxon>Pseudomonadota</taxon>
        <taxon>Alphaproteobacteria</taxon>
        <taxon>Hyphomicrobiales</taxon>
        <taxon>Brucellaceae</taxon>
        <taxon>Brucella/Ochrobactrum group</taxon>
        <taxon>Brucella</taxon>
    </lineage>
</organism>
<sequence>MHPLHLDCADPMGRTLYAARMQVEQGTHSTRNGAMFCRDMLIDEHFLPGNAHGDQQNIRMILFKLGENASISAGLK</sequence>
<name>A0A656Z736_BRUAN</name>
<gene>
    <name evidence="1" type="ORF">AB664_27945</name>
</gene>